<accession>A0A7U2F7M9</accession>
<proteinExistence type="predicted"/>
<reference evidence="2" key="1">
    <citation type="journal article" date="2021" name="BMC Genomics">
        <title>Chromosome-level genome assembly and manually-curated proteome of model necrotroph Parastagonospora nodorum Sn15 reveals a genome-wide trove of candidate effector homologs, and redundancy of virulence-related functions within an accessory chromosome.</title>
        <authorList>
            <person name="Bertazzoni S."/>
            <person name="Jones D.A.B."/>
            <person name="Phan H.T."/>
            <person name="Tan K.-C."/>
            <person name="Hane J.K."/>
        </authorList>
    </citation>
    <scope>NUCLEOTIDE SEQUENCE [LARGE SCALE GENOMIC DNA]</scope>
    <source>
        <strain evidence="2">SN15 / ATCC MYA-4574 / FGSC 10173)</strain>
    </source>
</reference>
<feature type="non-terminal residue" evidence="1">
    <location>
        <position position="86"/>
    </location>
</feature>
<sequence>STRYGAMVGPRLPKLNFLALATSITTTSSCNRSKSRLNARVTVDIDLLLTQLAHPTRHHGFQYSKITMMHQLQHCISLMRAYRTSR</sequence>
<evidence type="ECO:0000313" key="2">
    <source>
        <dbReference type="Proteomes" id="UP000663193"/>
    </source>
</evidence>
<name>A0A7U2F7M9_PHANO</name>
<dbReference type="VEuPathDB" id="FungiDB:JI435_071210"/>
<keyword evidence="2" id="KW-1185">Reference proteome</keyword>
<organism evidence="1 2">
    <name type="scientific">Phaeosphaeria nodorum (strain SN15 / ATCC MYA-4574 / FGSC 10173)</name>
    <name type="common">Glume blotch fungus</name>
    <name type="synonym">Parastagonospora nodorum</name>
    <dbReference type="NCBI Taxonomy" id="321614"/>
    <lineage>
        <taxon>Eukaryota</taxon>
        <taxon>Fungi</taxon>
        <taxon>Dikarya</taxon>
        <taxon>Ascomycota</taxon>
        <taxon>Pezizomycotina</taxon>
        <taxon>Dothideomycetes</taxon>
        <taxon>Pleosporomycetidae</taxon>
        <taxon>Pleosporales</taxon>
        <taxon>Pleosporineae</taxon>
        <taxon>Phaeosphaeriaceae</taxon>
        <taxon>Parastagonospora</taxon>
    </lineage>
</organism>
<gene>
    <name evidence="1" type="ORF">JI435_071210</name>
</gene>
<dbReference type="AlphaFoldDB" id="A0A7U2F7M9"/>
<dbReference type="Proteomes" id="UP000663193">
    <property type="component" value="Chromosome 10"/>
</dbReference>
<protein>
    <submittedName>
        <fullName evidence="1">Uncharacterized protein</fullName>
    </submittedName>
</protein>
<dbReference type="EMBL" id="CP069032">
    <property type="protein sequence ID" value="QRD00241.1"/>
    <property type="molecule type" value="Genomic_DNA"/>
</dbReference>
<evidence type="ECO:0000313" key="1">
    <source>
        <dbReference type="EMBL" id="QRD00241.1"/>
    </source>
</evidence>